<dbReference type="EMBL" id="JAENIK010000013">
    <property type="protein sequence ID" value="MBK1818210.1"/>
    <property type="molecule type" value="Genomic_DNA"/>
</dbReference>
<keyword evidence="3" id="KW-1185">Reference proteome</keyword>
<keyword evidence="1" id="KW-1133">Transmembrane helix</keyword>
<name>A0A934VDJ3_9BACT</name>
<dbReference type="RefSeq" id="WP_200353159.1">
    <property type="nucleotide sequence ID" value="NZ_BAABHZ010000002.1"/>
</dbReference>
<organism evidence="2 3">
    <name type="scientific">Luteolibacter yonseiensis</name>
    <dbReference type="NCBI Taxonomy" id="1144680"/>
    <lineage>
        <taxon>Bacteria</taxon>
        <taxon>Pseudomonadati</taxon>
        <taxon>Verrucomicrobiota</taxon>
        <taxon>Verrucomicrobiia</taxon>
        <taxon>Verrucomicrobiales</taxon>
        <taxon>Verrucomicrobiaceae</taxon>
        <taxon>Luteolibacter</taxon>
    </lineage>
</organism>
<keyword evidence="1" id="KW-0812">Transmembrane</keyword>
<comment type="caution">
    <text evidence="2">The sequence shown here is derived from an EMBL/GenBank/DDBJ whole genome shotgun (WGS) entry which is preliminary data.</text>
</comment>
<accession>A0A934VDJ3</accession>
<keyword evidence="1" id="KW-0472">Membrane</keyword>
<feature type="transmembrane region" description="Helical" evidence="1">
    <location>
        <begin position="7"/>
        <end position="26"/>
    </location>
</feature>
<feature type="transmembrane region" description="Helical" evidence="1">
    <location>
        <begin position="46"/>
        <end position="65"/>
    </location>
</feature>
<gene>
    <name evidence="2" type="ORF">JIN84_21480</name>
</gene>
<reference evidence="2" key="1">
    <citation type="submission" date="2021-01" db="EMBL/GenBank/DDBJ databases">
        <title>Modified the classification status of verrucomicrobia.</title>
        <authorList>
            <person name="Feng X."/>
        </authorList>
    </citation>
    <scope>NUCLEOTIDE SEQUENCE</scope>
    <source>
        <strain evidence="2">JCM 18052</strain>
    </source>
</reference>
<dbReference type="AlphaFoldDB" id="A0A934VDJ3"/>
<evidence type="ECO:0000313" key="2">
    <source>
        <dbReference type="EMBL" id="MBK1818210.1"/>
    </source>
</evidence>
<dbReference type="Proteomes" id="UP000600139">
    <property type="component" value="Unassembled WGS sequence"/>
</dbReference>
<protein>
    <submittedName>
        <fullName evidence="2">Uncharacterized protein</fullName>
    </submittedName>
</protein>
<evidence type="ECO:0000313" key="3">
    <source>
        <dbReference type="Proteomes" id="UP000600139"/>
    </source>
</evidence>
<sequence length="79" mass="9094">MFIITVILIYMLSVFIIRGWIFAMLHRDGVTDAFEWEHDLEFAGQVALIAGMLGPVGVLFFWLVTDRAQHGWTLKPDQK</sequence>
<proteinExistence type="predicted"/>
<evidence type="ECO:0000256" key="1">
    <source>
        <dbReference type="SAM" id="Phobius"/>
    </source>
</evidence>